<dbReference type="Pfam" id="PF13839">
    <property type="entry name" value="PC-Esterase"/>
    <property type="match status" value="1"/>
</dbReference>
<gene>
    <name evidence="3" type="ORF">MKW98_025042</name>
</gene>
<feature type="domain" description="Trichome birefringence-like C-terminal" evidence="2">
    <location>
        <begin position="9"/>
        <end position="172"/>
    </location>
</feature>
<keyword evidence="4" id="KW-1185">Reference proteome</keyword>
<evidence type="ECO:0000313" key="4">
    <source>
        <dbReference type="Proteomes" id="UP001202328"/>
    </source>
</evidence>
<organism evidence="3 4">
    <name type="scientific">Papaver atlanticum</name>
    <dbReference type="NCBI Taxonomy" id="357466"/>
    <lineage>
        <taxon>Eukaryota</taxon>
        <taxon>Viridiplantae</taxon>
        <taxon>Streptophyta</taxon>
        <taxon>Embryophyta</taxon>
        <taxon>Tracheophyta</taxon>
        <taxon>Spermatophyta</taxon>
        <taxon>Magnoliopsida</taxon>
        <taxon>Ranunculales</taxon>
        <taxon>Papaveraceae</taxon>
        <taxon>Papaveroideae</taxon>
        <taxon>Papaver</taxon>
    </lineage>
</organism>
<dbReference type="AlphaFoldDB" id="A0AAD4XPA4"/>
<dbReference type="InterPro" id="IPR029962">
    <property type="entry name" value="TBL"/>
</dbReference>
<comment type="similarity">
    <text evidence="1">Belongs to the PC-esterase family. TBL subfamily.</text>
</comment>
<dbReference type="GO" id="GO:0016413">
    <property type="term" value="F:O-acetyltransferase activity"/>
    <property type="evidence" value="ECO:0007669"/>
    <property type="project" value="InterPro"/>
</dbReference>
<comment type="caution">
    <text evidence="3">The sequence shown here is derived from an EMBL/GenBank/DDBJ whole genome shotgun (WGS) entry which is preliminary data.</text>
</comment>
<dbReference type="Proteomes" id="UP001202328">
    <property type="component" value="Unassembled WGS sequence"/>
</dbReference>
<evidence type="ECO:0000313" key="3">
    <source>
        <dbReference type="EMBL" id="KAI3932322.1"/>
    </source>
</evidence>
<dbReference type="EMBL" id="JAJJMB010007077">
    <property type="protein sequence ID" value="KAI3932322.1"/>
    <property type="molecule type" value="Genomic_DNA"/>
</dbReference>
<dbReference type="GO" id="GO:0005794">
    <property type="term" value="C:Golgi apparatus"/>
    <property type="evidence" value="ECO:0007669"/>
    <property type="project" value="TreeGrafter"/>
</dbReference>
<accession>A0AAD4XPA4</accession>
<reference evidence="3" key="1">
    <citation type="submission" date="2022-04" db="EMBL/GenBank/DDBJ databases">
        <title>A functionally conserved STORR gene fusion in Papaver species that diverged 16.8 million years ago.</title>
        <authorList>
            <person name="Catania T."/>
        </authorList>
    </citation>
    <scope>NUCLEOTIDE SEQUENCE</scope>
    <source>
        <strain evidence="3">S-188037</strain>
    </source>
</reference>
<proteinExistence type="inferred from homology"/>
<name>A0AAD4XPA4_9MAGN</name>
<sequence>MYASKPNAQCSWGSFANGEEGYEELDATIAYRMGLKTWANWVDSTIDPNKTRLFFTTMSPTHMRSADWHNKKGIRCYNETRPVLKRGYWGSGSDKRMMNVVSSVVERMKVPVSFINITQMSEHRIDGHTSVYTEYQGKVLTDEQKEDPKRYADCIHWCLPGVPDTWNQLFYAYL</sequence>
<evidence type="ECO:0000256" key="1">
    <source>
        <dbReference type="ARBA" id="ARBA00007727"/>
    </source>
</evidence>
<dbReference type="PANTHER" id="PTHR32285">
    <property type="entry name" value="PROTEIN TRICHOME BIREFRINGENCE-LIKE 9-RELATED"/>
    <property type="match status" value="1"/>
</dbReference>
<dbReference type="PANTHER" id="PTHR32285:SF7">
    <property type="entry name" value="PROTEIN TRICHOME BIREFRINGENCE-LIKE 3"/>
    <property type="match status" value="1"/>
</dbReference>
<protein>
    <recommendedName>
        <fullName evidence="2">Trichome birefringence-like C-terminal domain-containing protein</fullName>
    </recommendedName>
</protein>
<dbReference type="InterPro" id="IPR026057">
    <property type="entry name" value="TBL_C"/>
</dbReference>
<evidence type="ECO:0000259" key="2">
    <source>
        <dbReference type="Pfam" id="PF13839"/>
    </source>
</evidence>